<dbReference type="EMBL" id="MUKV01000053">
    <property type="protein sequence ID" value="OQS31931.1"/>
    <property type="molecule type" value="Genomic_DNA"/>
</dbReference>
<gene>
    <name evidence="2" type="ORF">B0T45_22425</name>
</gene>
<dbReference type="InterPro" id="IPR051908">
    <property type="entry name" value="Ribosomal_N-acetyltransferase"/>
</dbReference>
<name>A0A1W0CB26_9NEIS</name>
<sequence length="238" mass="26969">MASAGTVNALGQAVGLPVSEWREAAWPPKTDLRGEFCRLEPLQAERHGPGLFAAMGADAEGRNWTYLSYGPFAAYADFSDWLAEQQRQRDPHFYAIVDAVSGEALGVAAYLRIDPKMGCIEVGHLNFSPLLQRRPAATEAMYLLMRQAFALGYRRYEWKCDALNQPSQRAALRLGFRFEGLFRQAMVYKGRNRDTAWFSVLDHEWPALRLGFENWLSADNFDAAGEQRRTLAQWRGED</sequence>
<reference evidence="2 3" key="1">
    <citation type="submission" date="2017-02" db="EMBL/GenBank/DDBJ databases">
        <title>Chromobacterium haemolyticum H5244.</title>
        <authorList>
            <person name="Gulvik C.A."/>
        </authorList>
    </citation>
    <scope>NUCLEOTIDE SEQUENCE [LARGE SCALE GENOMIC DNA]</scope>
    <source>
        <strain evidence="2 3">H5244</strain>
    </source>
</reference>
<feature type="domain" description="N-acetyltransferase" evidence="1">
    <location>
        <begin position="50"/>
        <end position="194"/>
    </location>
</feature>
<dbReference type="FunFam" id="3.40.630.30:FF:000047">
    <property type="entry name" value="Acetyltransferase, GNAT family"/>
    <property type="match status" value="1"/>
</dbReference>
<evidence type="ECO:0000313" key="3">
    <source>
        <dbReference type="Proteomes" id="UP000192721"/>
    </source>
</evidence>
<dbReference type="InterPro" id="IPR000182">
    <property type="entry name" value="GNAT_dom"/>
</dbReference>
<evidence type="ECO:0000313" key="2">
    <source>
        <dbReference type="EMBL" id="OQS31931.1"/>
    </source>
</evidence>
<dbReference type="GO" id="GO:1990189">
    <property type="term" value="F:protein N-terminal-serine acetyltransferase activity"/>
    <property type="evidence" value="ECO:0007669"/>
    <property type="project" value="TreeGrafter"/>
</dbReference>
<evidence type="ECO:0000259" key="1">
    <source>
        <dbReference type="PROSITE" id="PS51186"/>
    </source>
</evidence>
<dbReference type="Proteomes" id="UP000192721">
    <property type="component" value="Unassembled WGS sequence"/>
</dbReference>
<protein>
    <submittedName>
        <fullName evidence="2">GNAT family N-acetyltransferase</fullName>
    </submittedName>
</protein>
<comment type="caution">
    <text evidence="2">The sequence shown here is derived from an EMBL/GenBank/DDBJ whole genome shotgun (WGS) entry which is preliminary data.</text>
</comment>
<keyword evidence="2" id="KW-0808">Transferase</keyword>
<dbReference type="InterPro" id="IPR016181">
    <property type="entry name" value="Acyl_CoA_acyltransferase"/>
</dbReference>
<dbReference type="SUPFAM" id="SSF55729">
    <property type="entry name" value="Acyl-CoA N-acyltransferases (Nat)"/>
    <property type="match status" value="1"/>
</dbReference>
<accession>A0A1W0CB26</accession>
<dbReference type="PROSITE" id="PS51186">
    <property type="entry name" value="GNAT"/>
    <property type="match status" value="1"/>
</dbReference>
<dbReference type="Pfam" id="PF13302">
    <property type="entry name" value="Acetyltransf_3"/>
    <property type="match status" value="1"/>
</dbReference>
<dbReference type="PANTHER" id="PTHR43441">
    <property type="entry name" value="RIBOSOMAL-PROTEIN-SERINE ACETYLTRANSFERASE"/>
    <property type="match status" value="1"/>
</dbReference>
<dbReference type="Gene3D" id="3.40.630.30">
    <property type="match status" value="1"/>
</dbReference>
<dbReference type="PANTHER" id="PTHR43441:SF2">
    <property type="entry name" value="FAMILY ACETYLTRANSFERASE, PUTATIVE (AFU_ORTHOLOGUE AFUA_7G00850)-RELATED"/>
    <property type="match status" value="1"/>
</dbReference>
<dbReference type="GO" id="GO:0008999">
    <property type="term" value="F:protein-N-terminal-alanine acetyltransferase activity"/>
    <property type="evidence" value="ECO:0007669"/>
    <property type="project" value="TreeGrafter"/>
</dbReference>
<dbReference type="AlphaFoldDB" id="A0A1W0CB26"/>
<organism evidence="2 3">
    <name type="scientific">Chromobacterium haemolyticum</name>
    <dbReference type="NCBI Taxonomy" id="394935"/>
    <lineage>
        <taxon>Bacteria</taxon>
        <taxon>Pseudomonadati</taxon>
        <taxon>Pseudomonadota</taxon>
        <taxon>Betaproteobacteria</taxon>
        <taxon>Neisseriales</taxon>
        <taxon>Chromobacteriaceae</taxon>
        <taxon>Chromobacterium</taxon>
    </lineage>
</organism>
<proteinExistence type="predicted"/>